<name>A0A249LFV4_9ACTN</name>
<reference evidence="1 2" key="1">
    <citation type="submission" date="2016-07" db="EMBL/GenBank/DDBJ databases">
        <title>High microdiversification within the ubiquitous acI lineage of Actinobacteria.</title>
        <authorList>
            <person name="Neuenschwander S.M."/>
            <person name="Salcher M."/>
            <person name="Ghai R."/>
            <person name="Pernthaler J."/>
        </authorList>
    </citation>
    <scope>NUCLEOTIDE SEQUENCE [LARGE SCALE GENOMIC DNA]</scope>
    <source>
        <strain evidence="1">MMS-VB-114</strain>
    </source>
</reference>
<protein>
    <recommendedName>
        <fullName evidence="3">Cytidine deaminase</fullName>
    </recommendedName>
</protein>
<accession>A0A249LFV4</accession>
<evidence type="ECO:0000313" key="1">
    <source>
        <dbReference type="EMBL" id="ASY27991.1"/>
    </source>
</evidence>
<dbReference type="Proteomes" id="UP000217221">
    <property type="component" value="Chromosome"/>
</dbReference>
<dbReference type="RefSeq" id="WP_095698296.1">
    <property type="nucleotide sequence ID" value="NZ_CP016782.1"/>
</dbReference>
<sequence>MTSFSNPEDQKLLTLASATLKRTGAAQAAALRDNTGRTYVAVNIATPSLTLDACDSVFTVATASGIAGIESVVVVGQKPSGAGVLRDFSASATLFYCADNGEISTL</sequence>
<dbReference type="OrthoDB" id="3392994at2"/>
<dbReference type="EMBL" id="CP016782">
    <property type="protein sequence ID" value="ASY27991.1"/>
    <property type="molecule type" value="Genomic_DNA"/>
</dbReference>
<evidence type="ECO:0008006" key="3">
    <source>
        <dbReference type="Google" id="ProtNLM"/>
    </source>
</evidence>
<dbReference type="InterPro" id="IPR016193">
    <property type="entry name" value="Cytidine_deaminase-like"/>
</dbReference>
<dbReference type="GO" id="GO:0003824">
    <property type="term" value="F:catalytic activity"/>
    <property type="evidence" value="ECO:0007669"/>
    <property type="project" value="InterPro"/>
</dbReference>
<gene>
    <name evidence="1" type="ORF">PHILAsVB114_05070</name>
</gene>
<dbReference type="SUPFAM" id="SSF53927">
    <property type="entry name" value="Cytidine deaminase-like"/>
    <property type="match status" value="1"/>
</dbReference>
<organism evidence="1 2">
    <name type="scientific">Candidatus Planktophila limnetica</name>
    <dbReference type="NCBI Taxonomy" id="573600"/>
    <lineage>
        <taxon>Bacteria</taxon>
        <taxon>Bacillati</taxon>
        <taxon>Actinomycetota</taxon>
        <taxon>Actinomycetes</taxon>
        <taxon>Candidatus Nanopelagicales</taxon>
        <taxon>Candidatus Nanopelagicaceae</taxon>
        <taxon>Candidatus Planktophila</taxon>
    </lineage>
</organism>
<dbReference type="KEGG" id="plim:PHILAsVB114_05070"/>
<dbReference type="AlphaFoldDB" id="A0A249LFV4"/>
<keyword evidence="2" id="KW-1185">Reference proteome</keyword>
<proteinExistence type="predicted"/>
<evidence type="ECO:0000313" key="2">
    <source>
        <dbReference type="Proteomes" id="UP000217221"/>
    </source>
</evidence>